<comment type="caution">
    <text evidence="1">The sequence shown here is derived from an EMBL/GenBank/DDBJ whole genome shotgun (WGS) entry which is preliminary data.</text>
</comment>
<proteinExistence type="predicted"/>
<organism evidence="1 2">
    <name type="scientific">Pedobacter africanus</name>
    <dbReference type="NCBI Taxonomy" id="151894"/>
    <lineage>
        <taxon>Bacteria</taxon>
        <taxon>Pseudomonadati</taxon>
        <taxon>Bacteroidota</taxon>
        <taxon>Sphingobacteriia</taxon>
        <taxon>Sphingobacteriales</taxon>
        <taxon>Sphingobacteriaceae</taxon>
        <taxon>Pedobacter</taxon>
    </lineage>
</organism>
<protein>
    <submittedName>
        <fullName evidence="1">Lysophospholipase L1-like esterase</fullName>
    </submittedName>
</protein>
<reference evidence="1" key="1">
    <citation type="submission" date="2023-07" db="EMBL/GenBank/DDBJ databases">
        <title>Sorghum-associated microbial communities from plants grown in Nebraska, USA.</title>
        <authorList>
            <person name="Schachtman D."/>
        </authorList>
    </citation>
    <scope>NUCLEOTIDE SEQUENCE</scope>
    <source>
        <strain evidence="1">2697</strain>
    </source>
</reference>
<dbReference type="Proteomes" id="UP001246858">
    <property type="component" value="Unassembled WGS sequence"/>
</dbReference>
<gene>
    <name evidence="1" type="ORF">J2X78_003666</name>
</gene>
<dbReference type="EMBL" id="JAVDTF010000003">
    <property type="protein sequence ID" value="MDR6785092.1"/>
    <property type="molecule type" value="Genomic_DNA"/>
</dbReference>
<keyword evidence="2" id="KW-1185">Reference proteome</keyword>
<sequence length="305" mass="34344">MRIFSACLLFLFYIATAAFAQPFSSAVKKVLFLGNSITYAGQYIVDVETYWTLNYPGQKIEFINMGLPSETVSGLSEPGHAGGKFERPDLHERLDRVMNVVKPDLVFACYGMNDGIYLPFDQGRFQKFKDGINWLHEKYAAQGVRIIHVTPPVYDETKGGKAGYAKVLDKYSDWLLKQRKSQKWEVADLHYPMKKYLQNGITLAKDGIHPAELGHWIMAKSLLLYLGEKQIAPASEVLATIQHPGKEEVFRLVGQKQALMKDAWLTAAGHKRPMKAGLPLAEAQAKAAEIDRQIDILLKDKKTNK</sequence>
<evidence type="ECO:0000313" key="2">
    <source>
        <dbReference type="Proteomes" id="UP001246858"/>
    </source>
</evidence>
<evidence type="ECO:0000313" key="1">
    <source>
        <dbReference type="EMBL" id="MDR6785092.1"/>
    </source>
</evidence>
<name>A0ACC6L143_9SPHI</name>
<accession>A0ACC6L143</accession>